<gene>
    <name evidence="1" type="ORF">MMIC_P2338</name>
</gene>
<sequence>MFEVLTKNHPDTESVHAFVHERFRTAYGADIKSFMPQFVRASRKDGKTCAVMGYRDATSEPLYLEQYMDEKIEVAISRYLGQQVKRSEIVEVGNLAEVVAGDARMAIIGATAYFHEAGYRWVVFTGVTRLRNAFVRLGMSPKQLIEVDELRLPEDERKQWGSYYAGDPVVCFGSIQEGHDNLQELWSALRDTWAAAEMEGKKVAGTMHQK</sequence>
<dbReference type="EMBL" id="BDFD01000028">
    <property type="protein sequence ID" value="GAV21354.1"/>
    <property type="molecule type" value="Genomic_DNA"/>
</dbReference>
<dbReference type="Pfam" id="PF12261">
    <property type="entry name" value="T_hemolysin"/>
    <property type="match status" value="1"/>
</dbReference>
<keyword evidence="2" id="KW-1185">Reference proteome</keyword>
<proteinExistence type="predicted"/>
<dbReference type="InterPro" id="IPR022050">
    <property type="entry name" value="T_hemolysin"/>
</dbReference>
<organism evidence="1 2">
    <name type="scientific">Mariprofundus micogutta</name>
    <dbReference type="NCBI Taxonomy" id="1921010"/>
    <lineage>
        <taxon>Bacteria</taxon>
        <taxon>Pseudomonadati</taxon>
        <taxon>Pseudomonadota</taxon>
        <taxon>Candidatius Mariprofundia</taxon>
        <taxon>Mariprofundales</taxon>
        <taxon>Mariprofundaceae</taxon>
        <taxon>Mariprofundus</taxon>
    </lineage>
</organism>
<dbReference type="AlphaFoldDB" id="A0A1L8CR61"/>
<evidence type="ECO:0000313" key="1">
    <source>
        <dbReference type="EMBL" id="GAV21354.1"/>
    </source>
</evidence>
<comment type="caution">
    <text evidence="1">The sequence shown here is derived from an EMBL/GenBank/DDBJ whole genome shotgun (WGS) entry which is preliminary data.</text>
</comment>
<dbReference type="RefSeq" id="WP_072660651.1">
    <property type="nucleotide sequence ID" value="NZ_BDFD01000028.1"/>
</dbReference>
<name>A0A1L8CR61_9PROT</name>
<protein>
    <submittedName>
        <fullName evidence="1">Thermostable hemolysin</fullName>
    </submittedName>
</protein>
<evidence type="ECO:0000313" key="2">
    <source>
        <dbReference type="Proteomes" id="UP000231632"/>
    </source>
</evidence>
<dbReference type="Proteomes" id="UP000231632">
    <property type="component" value="Unassembled WGS sequence"/>
</dbReference>
<accession>A0A1L8CR61</accession>
<reference evidence="1 2" key="1">
    <citation type="journal article" date="2017" name="Arch. Microbiol.">
        <title>Mariprofundus micogutta sp. nov., a novel iron-oxidizing zetaproteobacterium isolated from a deep-sea hydrothermal field at the Bayonnaise knoll of the Izu-Ogasawara arc, and a description of Mariprofundales ord. nov. and Zetaproteobacteria classis nov.</title>
        <authorList>
            <person name="Makita H."/>
            <person name="Tanaka E."/>
            <person name="Mitsunobu S."/>
            <person name="Miyazaki M."/>
            <person name="Nunoura T."/>
            <person name="Uematsu K."/>
            <person name="Takaki Y."/>
            <person name="Nishi S."/>
            <person name="Shimamura S."/>
            <person name="Takai K."/>
        </authorList>
    </citation>
    <scope>NUCLEOTIDE SEQUENCE [LARGE SCALE GENOMIC DNA]</scope>
    <source>
        <strain evidence="1 2">ET2</strain>
    </source>
</reference>
<dbReference type="STRING" id="1921010.MMIC_P2338"/>